<evidence type="ECO:0000256" key="4">
    <source>
        <dbReference type="ARBA" id="ARBA00023163"/>
    </source>
</evidence>
<dbReference type="EMBL" id="JBHUGI010000037">
    <property type="protein sequence ID" value="MFD1929808.1"/>
    <property type="molecule type" value="Genomic_DNA"/>
</dbReference>
<dbReference type="InterPro" id="IPR047057">
    <property type="entry name" value="MerR_fam"/>
</dbReference>
<keyword evidence="1" id="KW-0805">Transcription regulation</keyword>
<keyword evidence="7" id="KW-1185">Reference proteome</keyword>
<gene>
    <name evidence="6" type="ORF">ACFSFY_17365</name>
</gene>
<dbReference type="RefSeq" id="WP_381540400.1">
    <property type="nucleotide sequence ID" value="NZ_JBHUGI010000037.1"/>
</dbReference>
<evidence type="ECO:0000256" key="3">
    <source>
        <dbReference type="ARBA" id="ARBA00023159"/>
    </source>
</evidence>
<dbReference type="Proteomes" id="UP001597218">
    <property type="component" value="Unassembled WGS sequence"/>
</dbReference>
<dbReference type="Pfam" id="PF13411">
    <property type="entry name" value="MerR_1"/>
    <property type="match status" value="1"/>
</dbReference>
<dbReference type="Pfam" id="PF07739">
    <property type="entry name" value="TipAS"/>
    <property type="match status" value="1"/>
</dbReference>
<dbReference type="PROSITE" id="PS50937">
    <property type="entry name" value="HTH_MERR_2"/>
    <property type="match status" value="1"/>
</dbReference>
<dbReference type="PANTHER" id="PTHR30204:SF90">
    <property type="entry name" value="HTH-TYPE TRANSCRIPTIONAL ACTIVATOR MTA"/>
    <property type="match status" value="1"/>
</dbReference>
<evidence type="ECO:0000259" key="5">
    <source>
        <dbReference type="PROSITE" id="PS50937"/>
    </source>
</evidence>
<organism evidence="6 7">
    <name type="scientific">Sporosarcina siberiensis</name>
    <dbReference type="NCBI Taxonomy" id="1365606"/>
    <lineage>
        <taxon>Bacteria</taxon>
        <taxon>Bacillati</taxon>
        <taxon>Bacillota</taxon>
        <taxon>Bacilli</taxon>
        <taxon>Bacillales</taxon>
        <taxon>Caryophanaceae</taxon>
        <taxon>Sporosarcina</taxon>
    </lineage>
</organism>
<dbReference type="Gene3D" id="1.10.1660.10">
    <property type="match status" value="1"/>
</dbReference>
<comment type="caution">
    <text evidence="6">The sequence shown here is derived from an EMBL/GenBank/DDBJ whole genome shotgun (WGS) entry which is preliminary data.</text>
</comment>
<feature type="domain" description="HTH merR-type" evidence="5">
    <location>
        <begin position="1"/>
        <end position="71"/>
    </location>
</feature>
<protein>
    <submittedName>
        <fullName evidence="6">MerR family transcriptional regulator</fullName>
    </submittedName>
</protein>
<keyword evidence="2" id="KW-0238">DNA-binding</keyword>
<dbReference type="CDD" id="cd01106">
    <property type="entry name" value="HTH_TipAL-Mta"/>
    <property type="match status" value="1"/>
</dbReference>
<sequence length="243" mass="28451">MVVKVKEVSQLTGVTTRTLHHYDDIGLLVPDHLTEAGYRIYSYDNLATLQQILFFRELEFPLEKIKVLLTSPAFDRQEAFELQRKMLIEKRKQLDRMIETIEKTILNEKGEITMTNEEKFEGFDFSENPYEQEAKKRWGDKAVEESNKKVSQFGTNEAEEMNRMYFNLAKLRHLDPTSEEAQKGISEWYDFLNKIGTYSFEAFSGLGQIYVDDERFKKNRDAFGEGLSVFLRDAMGVYNGKKF</sequence>
<dbReference type="InterPro" id="IPR009061">
    <property type="entry name" value="DNA-bd_dom_put_sf"/>
</dbReference>
<name>A0ABW4SJT9_9BACL</name>
<dbReference type="SUPFAM" id="SSF46955">
    <property type="entry name" value="Putative DNA-binding domain"/>
    <property type="match status" value="1"/>
</dbReference>
<dbReference type="PANTHER" id="PTHR30204">
    <property type="entry name" value="REDOX-CYCLING DRUG-SENSING TRANSCRIPTIONAL ACTIVATOR SOXR"/>
    <property type="match status" value="1"/>
</dbReference>
<evidence type="ECO:0000313" key="6">
    <source>
        <dbReference type="EMBL" id="MFD1929808.1"/>
    </source>
</evidence>
<dbReference type="InterPro" id="IPR036244">
    <property type="entry name" value="TipA-like_antibiotic-bd"/>
</dbReference>
<dbReference type="SMART" id="SM00422">
    <property type="entry name" value="HTH_MERR"/>
    <property type="match status" value="1"/>
</dbReference>
<dbReference type="Gene3D" id="1.10.490.50">
    <property type="entry name" value="Antibiotic binding domain of TipA-like multidrug resistance regulators"/>
    <property type="match status" value="1"/>
</dbReference>
<proteinExistence type="predicted"/>
<keyword evidence="4" id="KW-0804">Transcription</keyword>
<dbReference type="InterPro" id="IPR012925">
    <property type="entry name" value="TipAS_dom"/>
</dbReference>
<keyword evidence="3" id="KW-0010">Activator</keyword>
<evidence type="ECO:0000313" key="7">
    <source>
        <dbReference type="Proteomes" id="UP001597218"/>
    </source>
</evidence>
<evidence type="ECO:0000256" key="1">
    <source>
        <dbReference type="ARBA" id="ARBA00023015"/>
    </source>
</evidence>
<reference evidence="7" key="1">
    <citation type="journal article" date="2019" name="Int. J. Syst. Evol. Microbiol.">
        <title>The Global Catalogue of Microorganisms (GCM) 10K type strain sequencing project: providing services to taxonomists for standard genome sequencing and annotation.</title>
        <authorList>
            <consortium name="The Broad Institute Genomics Platform"/>
            <consortium name="The Broad Institute Genome Sequencing Center for Infectious Disease"/>
            <person name="Wu L."/>
            <person name="Ma J."/>
        </authorList>
    </citation>
    <scope>NUCLEOTIDE SEQUENCE [LARGE SCALE GENOMIC DNA]</scope>
    <source>
        <strain evidence="7">CGMCC 4.7177</strain>
    </source>
</reference>
<evidence type="ECO:0000256" key="2">
    <source>
        <dbReference type="ARBA" id="ARBA00023125"/>
    </source>
</evidence>
<dbReference type="SUPFAM" id="SSF89082">
    <property type="entry name" value="Antibiotic binding domain of TipA-like multidrug resistance regulators"/>
    <property type="match status" value="1"/>
</dbReference>
<dbReference type="InterPro" id="IPR000551">
    <property type="entry name" value="MerR-type_HTH_dom"/>
</dbReference>
<accession>A0ABW4SJT9</accession>